<accession>A0AAV2VSI1</accession>
<name>A0AAV2VSI1_9VIBR</name>
<dbReference type="Pfam" id="PF10678">
    <property type="entry name" value="DUF2492"/>
    <property type="match status" value="1"/>
</dbReference>
<organism evidence="1 2">
    <name type="scientific">Vibrio nigripulchritudo SOn1</name>
    <dbReference type="NCBI Taxonomy" id="1238450"/>
    <lineage>
        <taxon>Bacteria</taxon>
        <taxon>Pseudomonadati</taxon>
        <taxon>Pseudomonadota</taxon>
        <taxon>Gammaproteobacteria</taxon>
        <taxon>Vibrionales</taxon>
        <taxon>Vibrionaceae</taxon>
        <taxon>Vibrio</taxon>
    </lineage>
</organism>
<sequence>MSQSIHAHQVLNRLAEQPLTIHALTQKIEAEFGADATFHTCSKEGMTIEALLEFFIQRQKVFVEGELISLNAARVCSH</sequence>
<protein>
    <recommendedName>
        <fullName evidence="3">Metal-binding protein</fullName>
    </recommendedName>
</protein>
<proteinExistence type="predicted"/>
<dbReference type="AlphaFoldDB" id="A0AAV2VSI1"/>
<dbReference type="Proteomes" id="UP000018211">
    <property type="component" value="Unassembled WGS sequence"/>
</dbReference>
<dbReference type="NCBIfam" id="TIGR03853">
    <property type="entry name" value="matur_matur"/>
    <property type="match status" value="1"/>
</dbReference>
<dbReference type="RefSeq" id="WP_022612388.1">
    <property type="nucleotide sequence ID" value="NZ_LK391965.1"/>
</dbReference>
<dbReference type="InterPro" id="IPR019620">
    <property type="entry name" value="Metal-bd_prot_put"/>
</dbReference>
<evidence type="ECO:0000313" key="2">
    <source>
        <dbReference type="Proteomes" id="UP000018211"/>
    </source>
</evidence>
<gene>
    <name evidence="1" type="ORF">VIBNISOn1_330001</name>
</gene>
<dbReference type="EMBL" id="CAOF01000124">
    <property type="protein sequence ID" value="CCO47659.1"/>
    <property type="molecule type" value="Genomic_DNA"/>
</dbReference>
<comment type="caution">
    <text evidence="1">The sequence shown here is derived from an EMBL/GenBank/DDBJ whole genome shotgun (WGS) entry which is preliminary data.</text>
</comment>
<evidence type="ECO:0000313" key="1">
    <source>
        <dbReference type="EMBL" id="CCO47659.1"/>
    </source>
</evidence>
<reference evidence="1 2" key="1">
    <citation type="journal article" date="2013" name="ISME J.">
        <title>Comparative genomics of pathogenic lineages of Vibrio nigripulchritudo identifies virulence-associated traits.</title>
        <authorList>
            <person name="Goudenege D."/>
            <person name="Labreuche Y."/>
            <person name="Krin E."/>
            <person name="Ansquer D."/>
            <person name="Mangenot S."/>
            <person name="Calteau A."/>
            <person name="Medigue C."/>
            <person name="Mazel D."/>
            <person name="Polz M.F."/>
            <person name="Le Roux F."/>
        </authorList>
    </citation>
    <scope>NUCLEOTIDE SEQUENCE [LARGE SCALE GENOMIC DNA]</scope>
    <source>
        <strain evidence="1 2">SOn1</strain>
    </source>
</reference>
<evidence type="ECO:0008006" key="3">
    <source>
        <dbReference type="Google" id="ProtNLM"/>
    </source>
</evidence>